<dbReference type="STRING" id="300112.A0A4V3S7D9"/>
<evidence type="ECO:0000259" key="1">
    <source>
        <dbReference type="Pfam" id="PF02931"/>
    </source>
</evidence>
<organism evidence="2 3">
    <name type="scientific">Temnothorax longispinosus</name>
    <dbReference type="NCBI Taxonomy" id="300112"/>
    <lineage>
        <taxon>Eukaryota</taxon>
        <taxon>Metazoa</taxon>
        <taxon>Ecdysozoa</taxon>
        <taxon>Arthropoda</taxon>
        <taxon>Hexapoda</taxon>
        <taxon>Insecta</taxon>
        <taxon>Pterygota</taxon>
        <taxon>Neoptera</taxon>
        <taxon>Endopterygota</taxon>
        <taxon>Hymenoptera</taxon>
        <taxon>Apocrita</taxon>
        <taxon>Aculeata</taxon>
        <taxon>Formicoidea</taxon>
        <taxon>Formicidae</taxon>
        <taxon>Myrmicinae</taxon>
        <taxon>Temnothorax</taxon>
    </lineage>
</organism>
<evidence type="ECO:0000313" key="2">
    <source>
        <dbReference type="EMBL" id="TGZ37004.1"/>
    </source>
</evidence>
<dbReference type="EMBL" id="QBLH01003625">
    <property type="protein sequence ID" value="TGZ37004.1"/>
    <property type="molecule type" value="Genomic_DNA"/>
</dbReference>
<accession>A0A4V3S7D9</accession>
<dbReference type="Pfam" id="PF02931">
    <property type="entry name" value="Neur_chan_LBD"/>
    <property type="match status" value="1"/>
</dbReference>
<dbReference type="GO" id="GO:0016020">
    <property type="term" value="C:membrane"/>
    <property type="evidence" value="ECO:0007669"/>
    <property type="project" value="InterPro"/>
</dbReference>
<keyword evidence="3" id="KW-1185">Reference proteome</keyword>
<name>A0A4V3S7D9_9HYME</name>
<dbReference type="GO" id="GO:0005230">
    <property type="term" value="F:extracellular ligand-gated monoatomic ion channel activity"/>
    <property type="evidence" value="ECO:0007669"/>
    <property type="project" value="InterPro"/>
</dbReference>
<dbReference type="InterPro" id="IPR006202">
    <property type="entry name" value="Neur_chan_lig-bd"/>
</dbReference>
<dbReference type="Gene3D" id="2.70.170.10">
    <property type="entry name" value="Neurotransmitter-gated ion-channel ligand-binding domain"/>
    <property type="match status" value="1"/>
</dbReference>
<dbReference type="AlphaFoldDB" id="A0A4V3S7D9"/>
<proteinExistence type="predicted"/>
<dbReference type="SUPFAM" id="SSF63712">
    <property type="entry name" value="Nicotinic receptor ligand binding domain-like"/>
    <property type="match status" value="1"/>
</dbReference>
<dbReference type="InterPro" id="IPR036734">
    <property type="entry name" value="Neur_chan_lig-bd_sf"/>
</dbReference>
<sequence length="146" mass="16687">MERLAGPMRERFDPYVVSWLEVEKDILRPTQGLVSGGLHEKRLLNDLLDAYNVLERPVSNESDPLVLSFGLTLMQIIDVTCSFLLLRCEDSISSRVLFRVNSFDNIKRNQLCQHKRIDSEALSHGALNAMVLEIMNNFALETPVRE</sequence>
<protein>
    <recommendedName>
        <fullName evidence="1">Neurotransmitter-gated ion-channel ligand-binding domain-containing protein</fullName>
    </recommendedName>
</protein>
<comment type="caution">
    <text evidence="2">The sequence shown here is derived from an EMBL/GenBank/DDBJ whole genome shotgun (WGS) entry which is preliminary data.</text>
</comment>
<reference evidence="2 3" key="1">
    <citation type="journal article" date="2019" name="Philos. Trans. R. Soc. Lond., B, Biol. Sci.">
        <title>Ant behaviour and brain gene expression of defending hosts depend on the ecological success of the intruding social parasite.</title>
        <authorList>
            <person name="Kaur R."/>
            <person name="Stoldt M."/>
            <person name="Jongepier E."/>
            <person name="Feldmeyer B."/>
            <person name="Menzel F."/>
            <person name="Bornberg-Bauer E."/>
            <person name="Foitzik S."/>
        </authorList>
    </citation>
    <scope>NUCLEOTIDE SEQUENCE [LARGE SCALE GENOMIC DNA]</scope>
    <source>
        <tissue evidence="2">Whole body</tissue>
    </source>
</reference>
<gene>
    <name evidence="2" type="ORF">DBV15_11214</name>
</gene>
<dbReference type="Proteomes" id="UP000310200">
    <property type="component" value="Unassembled WGS sequence"/>
</dbReference>
<evidence type="ECO:0000313" key="3">
    <source>
        <dbReference type="Proteomes" id="UP000310200"/>
    </source>
</evidence>
<feature type="domain" description="Neurotransmitter-gated ion-channel ligand-binding" evidence="1">
    <location>
        <begin position="40"/>
        <end position="80"/>
    </location>
</feature>